<evidence type="ECO:0000256" key="3">
    <source>
        <dbReference type="ARBA" id="ARBA00029447"/>
    </source>
</evidence>
<keyword evidence="4" id="KW-0807">Transducer</keyword>
<reference evidence="9 10" key="1">
    <citation type="submission" date="2018-06" db="EMBL/GenBank/DDBJ databases">
        <title>Genomic Encyclopedia of Type Strains, Phase IV (KMG-IV): sequencing the most valuable type-strain genomes for metagenomic binning, comparative biology and taxonomic classification.</title>
        <authorList>
            <person name="Goeker M."/>
        </authorList>
    </citation>
    <scope>NUCLEOTIDE SEQUENCE [LARGE SCALE GENOMIC DNA]</scope>
    <source>
        <strain evidence="9 10">DSM 25520</strain>
    </source>
</reference>
<evidence type="ECO:0000256" key="1">
    <source>
        <dbReference type="ARBA" id="ARBA00004370"/>
    </source>
</evidence>
<dbReference type="EMBL" id="QNRQ01000003">
    <property type="protein sequence ID" value="RBP40902.1"/>
    <property type="molecule type" value="Genomic_DNA"/>
</dbReference>
<keyword evidence="2" id="KW-0488">Methylation</keyword>
<dbReference type="InterPro" id="IPR004089">
    <property type="entry name" value="MCPsignal_dom"/>
</dbReference>
<keyword evidence="6" id="KW-0812">Transmembrane</keyword>
<dbReference type="GO" id="GO:0004888">
    <property type="term" value="F:transmembrane signaling receptor activity"/>
    <property type="evidence" value="ECO:0007669"/>
    <property type="project" value="InterPro"/>
</dbReference>
<dbReference type="Gene3D" id="1.10.287.950">
    <property type="entry name" value="Methyl-accepting chemotaxis protein"/>
    <property type="match status" value="1"/>
</dbReference>
<name>A0A366HH95_9BURK</name>
<comment type="similarity">
    <text evidence="3">Belongs to the methyl-accepting chemotaxis (MCP) protein family.</text>
</comment>
<dbReference type="PANTHER" id="PTHR43531">
    <property type="entry name" value="PROTEIN ICFG"/>
    <property type="match status" value="1"/>
</dbReference>
<dbReference type="CDD" id="cd06225">
    <property type="entry name" value="HAMP"/>
    <property type="match status" value="1"/>
</dbReference>
<evidence type="ECO:0000256" key="2">
    <source>
        <dbReference type="ARBA" id="ARBA00022481"/>
    </source>
</evidence>
<evidence type="ECO:0000259" key="7">
    <source>
        <dbReference type="PROSITE" id="PS50111"/>
    </source>
</evidence>
<dbReference type="AlphaFoldDB" id="A0A366HH95"/>
<dbReference type="FunFam" id="1.10.287.950:FF:000001">
    <property type="entry name" value="Methyl-accepting chemotaxis sensory transducer"/>
    <property type="match status" value="1"/>
</dbReference>
<dbReference type="PRINTS" id="PR00260">
    <property type="entry name" value="CHEMTRNSDUCR"/>
</dbReference>
<accession>A0A366HH95</accession>
<evidence type="ECO:0000313" key="9">
    <source>
        <dbReference type="EMBL" id="RBP40902.1"/>
    </source>
</evidence>
<evidence type="ECO:0000256" key="4">
    <source>
        <dbReference type="PROSITE-ProRule" id="PRU00284"/>
    </source>
</evidence>
<keyword evidence="5" id="KW-0175">Coiled coil</keyword>
<keyword evidence="10" id="KW-1185">Reference proteome</keyword>
<dbReference type="GO" id="GO:0006935">
    <property type="term" value="P:chemotaxis"/>
    <property type="evidence" value="ECO:0007669"/>
    <property type="project" value="InterPro"/>
</dbReference>
<dbReference type="Pfam" id="PF00672">
    <property type="entry name" value="HAMP"/>
    <property type="match status" value="1"/>
</dbReference>
<dbReference type="InterPro" id="IPR004090">
    <property type="entry name" value="Chemotax_Me-accpt_rcpt"/>
</dbReference>
<evidence type="ECO:0000256" key="6">
    <source>
        <dbReference type="SAM" id="Phobius"/>
    </source>
</evidence>
<proteinExistence type="inferred from homology"/>
<sequence>MKVSGSRRYGWLARQSMSLRVILAALVVTVLVMGTIAAVLARQSQVKGEQTVDREMRAALAAVDQSLQLVFSSASQRGRELMPAFLDILGGEPTADGSLYPTGEAGEVPGLLVNGFVVNGDTSPLARFQKYTGADPAIIVRGKDGWVRAATLLEDDKGNKRIGSKIPADDFLARTLDKGQDYTGLVQRRGKWYAMSVRVLYDANAKPIGGLTIRVDVDGDVQRLLNWVTMIKVGEYGSLAILQKAADGKGWAFVAGGGAMMGTPLAARYDAADSAKLATLFKDTTGFARADLKETGDTFVAWKQVENWDWLLVSTGPRDEFLAASRQDLKIQMLVMLVGVLLIAGLVGWLSSATLRPVRDMITAMVRVGQGDLSVDLPQVPARSRNEVHILFGSLRHMQESLSGTVTAVRRSVEEISVGSNEIAAGNTDLSSRTEEQAASLQETAASMEQLAATVKQNAESSALANQLVGSASEIAERGGAAVGHVVTAMDDISQSSHKIADIVSVIEGIAFQTNILALNAAVEAARAGEEGRGFAVVAGEVRSLALRSADAAKEIKHLIGDSVSKVTEGTQYVERAGATMRELLTSVNQVTNIMSEISAASTEQSTGIDQVNMAVIQMDQVTQQNAALVEEAAAAAGSLQDQVKHLSEAVAVFKLKATEIIDAPSEVLALT</sequence>
<dbReference type="SUPFAM" id="SSF58104">
    <property type="entry name" value="Methyl-accepting chemotaxis protein (MCP) signaling domain"/>
    <property type="match status" value="1"/>
</dbReference>
<dbReference type="SUPFAM" id="SSF103190">
    <property type="entry name" value="Sensory domain-like"/>
    <property type="match status" value="1"/>
</dbReference>
<dbReference type="Pfam" id="PF17201">
    <property type="entry name" value="Cache_3-Cache_2"/>
    <property type="match status" value="1"/>
</dbReference>
<gene>
    <name evidence="9" type="ORF">DFR37_103244</name>
</gene>
<evidence type="ECO:0000256" key="5">
    <source>
        <dbReference type="SAM" id="Coils"/>
    </source>
</evidence>
<dbReference type="SMART" id="SM00304">
    <property type="entry name" value="HAMP"/>
    <property type="match status" value="1"/>
</dbReference>
<dbReference type="GO" id="GO:0007165">
    <property type="term" value="P:signal transduction"/>
    <property type="evidence" value="ECO:0007669"/>
    <property type="project" value="UniProtKB-KW"/>
</dbReference>
<evidence type="ECO:0000313" key="10">
    <source>
        <dbReference type="Proteomes" id="UP000253628"/>
    </source>
</evidence>
<dbReference type="PROSITE" id="PS50111">
    <property type="entry name" value="CHEMOTAXIS_TRANSDUC_2"/>
    <property type="match status" value="1"/>
</dbReference>
<feature type="domain" description="HAMP" evidence="8">
    <location>
        <begin position="352"/>
        <end position="407"/>
    </location>
</feature>
<dbReference type="CDD" id="cd11386">
    <property type="entry name" value="MCP_signal"/>
    <property type="match status" value="1"/>
</dbReference>
<dbReference type="InterPro" id="IPR003660">
    <property type="entry name" value="HAMP_dom"/>
</dbReference>
<dbReference type="PANTHER" id="PTHR43531:SF14">
    <property type="entry name" value="METHYL-ACCEPTING CHEMOTAXIS PROTEIN I-RELATED"/>
    <property type="match status" value="1"/>
</dbReference>
<comment type="caution">
    <text evidence="9">The sequence shown here is derived from an EMBL/GenBank/DDBJ whole genome shotgun (WGS) entry which is preliminary data.</text>
</comment>
<evidence type="ECO:0000259" key="8">
    <source>
        <dbReference type="PROSITE" id="PS50885"/>
    </source>
</evidence>
<dbReference type="PROSITE" id="PS50885">
    <property type="entry name" value="HAMP"/>
    <property type="match status" value="1"/>
</dbReference>
<keyword evidence="6" id="KW-0472">Membrane</keyword>
<feature type="transmembrane region" description="Helical" evidence="6">
    <location>
        <begin position="331"/>
        <end position="351"/>
    </location>
</feature>
<dbReference type="InterPro" id="IPR029151">
    <property type="entry name" value="Sensor-like_sf"/>
</dbReference>
<dbReference type="Proteomes" id="UP000253628">
    <property type="component" value="Unassembled WGS sequence"/>
</dbReference>
<dbReference type="GO" id="GO:0005886">
    <property type="term" value="C:plasma membrane"/>
    <property type="evidence" value="ECO:0007669"/>
    <property type="project" value="TreeGrafter"/>
</dbReference>
<feature type="coiled-coil region" evidence="5">
    <location>
        <begin position="431"/>
        <end position="458"/>
    </location>
</feature>
<comment type="subcellular location">
    <subcellularLocation>
        <location evidence="1">Membrane</location>
    </subcellularLocation>
</comment>
<protein>
    <submittedName>
        <fullName evidence="9">Methyl-accepting chemotaxis protein</fullName>
    </submittedName>
</protein>
<dbReference type="SMART" id="SM00283">
    <property type="entry name" value="MA"/>
    <property type="match status" value="1"/>
</dbReference>
<dbReference type="InterPro" id="IPR033462">
    <property type="entry name" value="Cache_3-Cache_2"/>
</dbReference>
<organism evidence="9 10">
    <name type="scientific">Eoetvoesiella caeni</name>
    <dbReference type="NCBI Taxonomy" id="645616"/>
    <lineage>
        <taxon>Bacteria</taxon>
        <taxon>Pseudomonadati</taxon>
        <taxon>Pseudomonadota</taxon>
        <taxon>Betaproteobacteria</taxon>
        <taxon>Burkholderiales</taxon>
        <taxon>Alcaligenaceae</taxon>
        <taxon>Eoetvoesiella</taxon>
    </lineage>
</organism>
<feature type="domain" description="Methyl-accepting transducer" evidence="7">
    <location>
        <begin position="412"/>
        <end position="641"/>
    </location>
</feature>
<dbReference type="Pfam" id="PF00015">
    <property type="entry name" value="MCPsignal"/>
    <property type="match status" value="1"/>
</dbReference>
<dbReference type="InterPro" id="IPR051310">
    <property type="entry name" value="MCP_chemotaxis"/>
</dbReference>
<keyword evidence="6" id="KW-1133">Transmembrane helix</keyword>